<reference evidence="1 2" key="1">
    <citation type="submission" date="2016-10" db="EMBL/GenBank/DDBJ databases">
        <authorList>
            <person name="de Groot N.N."/>
        </authorList>
    </citation>
    <scope>NUCLEOTIDE SEQUENCE [LARGE SCALE GENOMIC DNA]</scope>
    <source>
        <strain evidence="1 2">IBRC-M10418</strain>
    </source>
</reference>
<evidence type="ECO:0000313" key="2">
    <source>
        <dbReference type="Proteomes" id="UP000199215"/>
    </source>
</evidence>
<evidence type="ECO:0000313" key="1">
    <source>
        <dbReference type="EMBL" id="SEH66522.1"/>
    </source>
</evidence>
<dbReference type="Proteomes" id="UP000199215">
    <property type="component" value="Unassembled WGS sequence"/>
</dbReference>
<name>A0A1H6K419_9EURY</name>
<protein>
    <submittedName>
        <fullName evidence="1">Uncharacterized protein</fullName>
    </submittedName>
</protein>
<dbReference type="AlphaFoldDB" id="A0A1H6K419"/>
<dbReference type="EMBL" id="FNWU01000025">
    <property type="protein sequence ID" value="SEH66522.1"/>
    <property type="molecule type" value="Genomic_DNA"/>
</dbReference>
<accession>A0A1H6K419</accession>
<dbReference type="RefSeq" id="WP_143040916.1">
    <property type="nucleotide sequence ID" value="NZ_FNWU01000025.1"/>
</dbReference>
<keyword evidence="2" id="KW-1185">Reference proteome</keyword>
<sequence length="108" mass="12000">MVDPTNHFREVLEMIAIDQAIVRIDVDGYKPIVEISRMAHKSDLSPIEFTQNAFDILSHFLEPHKGLLPMVSIAYILGELYRCDFKIQPTKYASAAGYGSGSLSATPS</sequence>
<organism evidence="1 2">
    <name type="scientific">Halopenitus malekzadehii</name>
    <dbReference type="NCBI Taxonomy" id="1267564"/>
    <lineage>
        <taxon>Archaea</taxon>
        <taxon>Methanobacteriati</taxon>
        <taxon>Methanobacteriota</taxon>
        <taxon>Stenosarchaea group</taxon>
        <taxon>Halobacteria</taxon>
        <taxon>Halobacteriales</taxon>
        <taxon>Haloferacaceae</taxon>
        <taxon>Halopenitus</taxon>
    </lineage>
</organism>
<gene>
    <name evidence="1" type="ORF">SAMN05192561_1252</name>
</gene>
<proteinExistence type="predicted"/>